<keyword evidence="1" id="KW-0645">Protease</keyword>
<feature type="region of interest" description="Disordered" evidence="3">
    <location>
        <begin position="231"/>
        <end position="259"/>
    </location>
</feature>
<evidence type="ECO:0000313" key="6">
    <source>
        <dbReference type="EMBL" id="GEU88759.1"/>
    </source>
</evidence>
<feature type="region of interest" description="Disordered" evidence="3">
    <location>
        <begin position="1612"/>
        <end position="1632"/>
    </location>
</feature>
<organism evidence="6">
    <name type="scientific">Tanacetum cinerariifolium</name>
    <name type="common">Dalmatian daisy</name>
    <name type="synonym">Chrysanthemum cinerariifolium</name>
    <dbReference type="NCBI Taxonomy" id="118510"/>
    <lineage>
        <taxon>Eukaryota</taxon>
        <taxon>Viridiplantae</taxon>
        <taxon>Streptophyta</taxon>
        <taxon>Embryophyta</taxon>
        <taxon>Tracheophyta</taxon>
        <taxon>Spermatophyta</taxon>
        <taxon>Magnoliopsida</taxon>
        <taxon>eudicotyledons</taxon>
        <taxon>Gunneridae</taxon>
        <taxon>Pentapetalae</taxon>
        <taxon>asterids</taxon>
        <taxon>campanulids</taxon>
        <taxon>Asterales</taxon>
        <taxon>Asteraceae</taxon>
        <taxon>Asteroideae</taxon>
        <taxon>Anthemideae</taxon>
        <taxon>Anthemidinae</taxon>
        <taxon>Tanacetum</taxon>
    </lineage>
</organism>
<keyword evidence="1" id="KW-0378">Hydrolase</keyword>
<dbReference type="Pfam" id="PF07727">
    <property type="entry name" value="RVT_2"/>
    <property type="match status" value="1"/>
</dbReference>
<comment type="caution">
    <text evidence="6">The sequence shown here is derived from an EMBL/GenBank/DDBJ whole genome shotgun (WGS) entry which is preliminary data.</text>
</comment>
<evidence type="ECO:0000256" key="1">
    <source>
        <dbReference type="ARBA" id="ARBA00022750"/>
    </source>
</evidence>
<reference evidence="6" key="1">
    <citation type="journal article" date="2019" name="Sci. Rep.">
        <title>Draft genome of Tanacetum cinerariifolium, the natural source of mosquito coil.</title>
        <authorList>
            <person name="Yamashiro T."/>
            <person name="Shiraishi A."/>
            <person name="Satake H."/>
            <person name="Nakayama K."/>
        </authorList>
    </citation>
    <scope>NUCLEOTIDE SEQUENCE</scope>
</reference>
<proteinExistence type="predicted"/>
<dbReference type="InterPro" id="IPR054722">
    <property type="entry name" value="PolX-like_BBD"/>
</dbReference>
<feature type="domain" description="Reverse transcriptase Ty1/copia-type" evidence="4">
    <location>
        <begin position="871"/>
        <end position="1027"/>
    </location>
</feature>
<dbReference type="InterPro" id="IPR043502">
    <property type="entry name" value="DNA/RNA_pol_sf"/>
</dbReference>
<dbReference type="PANTHER" id="PTHR11439">
    <property type="entry name" value="GAG-POL-RELATED RETROTRANSPOSON"/>
    <property type="match status" value="1"/>
</dbReference>
<feature type="compositionally biased region" description="Low complexity" evidence="3">
    <location>
        <begin position="1851"/>
        <end position="1864"/>
    </location>
</feature>
<dbReference type="InterPro" id="IPR013103">
    <property type="entry name" value="RVT_2"/>
</dbReference>
<protein>
    <submittedName>
        <fullName evidence="6">Uncharacterized protein</fullName>
    </submittedName>
</protein>
<evidence type="ECO:0000256" key="2">
    <source>
        <dbReference type="SAM" id="Coils"/>
    </source>
</evidence>
<feature type="domain" description="Retrovirus-related Pol polyprotein from transposon TNT 1-94-like beta-barrel" evidence="5">
    <location>
        <begin position="568"/>
        <end position="613"/>
    </location>
</feature>
<feature type="region of interest" description="Disordered" evidence="3">
    <location>
        <begin position="1842"/>
        <end position="1864"/>
    </location>
</feature>
<dbReference type="SUPFAM" id="SSF56672">
    <property type="entry name" value="DNA/RNA polymerases"/>
    <property type="match status" value="1"/>
</dbReference>
<feature type="compositionally biased region" description="Polar residues" evidence="3">
    <location>
        <begin position="1257"/>
        <end position="1272"/>
    </location>
</feature>
<feature type="region of interest" description="Disordered" evidence="3">
    <location>
        <begin position="1257"/>
        <end position="1291"/>
    </location>
</feature>
<evidence type="ECO:0000256" key="3">
    <source>
        <dbReference type="SAM" id="MobiDB-lite"/>
    </source>
</evidence>
<feature type="compositionally biased region" description="Basic and acidic residues" evidence="3">
    <location>
        <begin position="487"/>
        <end position="503"/>
    </location>
</feature>
<dbReference type="Pfam" id="PF22936">
    <property type="entry name" value="Pol_BBD"/>
    <property type="match status" value="1"/>
</dbReference>
<sequence>MCRDDDKLYKFKEGNFRRLRIQDIEDMLLLLVQGKLTNLTVEERFAFNVSLRLFTRSIVIQRHVEDLQLGVKSYQKKLNLIKPDTYRTHLRRKEAYNAYSNLRGFIYQNKDKQNRKIHTLAGNSVKEILLKLNLLDHKSILTDSHVTLTKHGDEVLKLKNFKKDASKRSQFIKSRKKKLRKAYLEGPAFKVIRSFHDDNISLQFQMEEFHLLLTDQVDLANLEGHQIMPDARKPLPLEGPPGDSPLPTRSIEGVETPYPPTTIEEKLAKKNELKARGTLLMALPNEHQLKFNSYKTTKSLMEAIKKRFKVNTAHGVSAASSKTNASNLPNVDSLKEMDLKWQMAMLTMRAKKFLQKTGRNLGVKGIETIGFDKTKAMIRVTSLKMDQPILHLWLILLQALQTQTLRELHASKPDLVFADEHVVSESVTSLLDIAKSKVKTSKTKLKNVSVIIIKDWVSDSEDEDEIEIKSKQIKPSFAKVKFIKPTEHMKSPRKSIKQEESNRQTKYRRKTSQSPKGKWRNDVKSSACWIWRPTENVIDHISKDSRSYMLKRFNYVDLQGRLKSDQGIFDNGCSRHMTRNKSFLINYQEIDGGYVSFGGCPKKGKISRKGKIRTGKLDFKDTECLVLSLDFKLLDENQVLLKVPRQNNMYSFDLKNVAPSGNQTNDNAGIEINVNTGQAGQEKPFDHEYILLLFMPSYLPLSLRTQSSDDNDADEAPGKGDEGVSKGSEIDDQEKNDSSTQDVNTARPSINTTNTNINTGSLNINIVGFNDPSMPSFEETGIFDDVYYDREVGAEANTNNLELLTVVSPIPTTRVLKDHPKEQIIGDLNLATQTRRMINFFEEYAMVIQALTDPSWIEAMQEKLLHFKHQKVWTLVDLLNGKRAIGTKWVYRNKKDERGIVVRNKARLVAQGYTQEDGINYDEVFAHVARIEAIRLVLAYASFMWFIMYQIDVKSAFLYGIIEEEVYVCQPPGFEDPHFPNKVYKVEKALYGLHQAPRAWYETLSTYLLENRFRRGTIDKTLFIKKDIDDAQEIPNEFYGKFTFFLGQQALQWIKDANAKDVDVHLYRSMIRSLMYLTASRPDIMFVVCACARFQVTLKTSHLHVVKRIFRYLKGQPKLGLWYPRDSPFDLEAFLDSDYAGASLDRKSTTGGCQFLGKRLISWQCKKQTIVANSTTAVELSKAVWIDLTSAKIKTVNEDVRLQAQVDGKKVIINEAFIRRDLRLDDAEGTGFSREITPLFETMMVQAPEAVREIQTDTQDTPIFTQPSSSQPQRKHISKKKQRKETEGLEKIKTNQVAKIKKLKKREKKLEGIKKKRTHGLKRLYKVGLSAKVESSHEEEGLGNQEDASKQGRIAEIDVDEDLSLINETAQDQRRMNDEDLFRVNDLDGDEVIVDVTAGKNVKQDATVAEKKVSTADDEVVTTTEDVKAKPKARRVIVQEPSEFRKTSSSQPSQLPWAKDKGKGIMVEPKKPLKKKDQIAFDEEVARNLEAKMEEEERIAREEDEANITLSIKERSKLLAELIESRRKYFVAKRSKEIRNKLPTKAQQKSLMCTYMKNIEGYKQKNFKGKSFDSIKKMFDKVYKRVNTFVDMNTESVEESLKKTQAEVTEGSFKRAEDDLEQESAKRERLEKEDDSAELKRCLEIVLEDDNDVTIKATPLSSKSPTIVDYKIYKEGKKSYFRIIKADGNSQNYLTFGKMFKNFNREDLEVLCSIVKEIFKKTKPVDDIDNLLFQTLKTMFEHHVKDNIWKYQQGVVIIHNWKLFYSFRKAHLVDTDTESGPLEDLRETEIPQPLLVIPSPVPSPDDFYLTVRHAYIPATVDTESEPEESLLLVFKAPLTDKEFEDSKPSDTRITSSHSSASSDSTALLSLDQPLTQASPTPTHTRVLFYHRIIRMSVCTHPTLSPGMSSRIAEASALFPYSFRKRYRSSYETPSPSSSLTLPIRKRYRGTSELLKDTEDKSSDSDAEREGLNDEGYGLKDECLGSDEEGRRLALRRHELALGEGSVPSTFEVRQSFRSVPKHEGAERISAFRQPTLVTWVDHEDGRVYTDILTYVPPDAPVQTPPSPEWSSGSLLVSPSSHVVPTPVASPATTPAATISVDEDQFLKGYERATVTFSALWRPVLALEAWAGHVDARRAEMSQARYDDHRLIHDLLVQHTTMQLKLQKMRGRVATLKQERSHKE</sequence>
<feature type="region of interest" description="Disordered" evidence="3">
    <location>
        <begin position="487"/>
        <end position="520"/>
    </location>
</feature>
<dbReference type="CDD" id="cd09272">
    <property type="entry name" value="RNase_HI_RT_Ty1"/>
    <property type="match status" value="1"/>
</dbReference>
<keyword evidence="2" id="KW-0175">Coiled coil</keyword>
<accession>A0A6L2NTQ9</accession>
<feature type="compositionally biased region" description="Basic residues" evidence="3">
    <location>
        <begin position="1273"/>
        <end position="1283"/>
    </location>
</feature>
<keyword evidence="1" id="KW-0064">Aspartyl protease</keyword>
<evidence type="ECO:0000259" key="4">
    <source>
        <dbReference type="Pfam" id="PF07727"/>
    </source>
</evidence>
<dbReference type="GO" id="GO:0004190">
    <property type="term" value="F:aspartic-type endopeptidase activity"/>
    <property type="evidence" value="ECO:0007669"/>
    <property type="project" value="UniProtKB-KW"/>
</dbReference>
<feature type="region of interest" description="Disordered" evidence="3">
    <location>
        <begin position="1950"/>
        <end position="1982"/>
    </location>
</feature>
<evidence type="ECO:0000259" key="5">
    <source>
        <dbReference type="Pfam" id="PF22936"/>
    </source>
</evidence>
<dbReference type="PANTHER" id="PTHR11439:SF495">
    <property type="entry name" value="REVERSE TRANSCRIPTASE, RNA-DEPENDENT DNA POLYMERASE-RELATED"/>
    <property type="match status" value="1"/>
</dbReference>
<name>A0A6L2NTQ9_TANCI</name>
<feature type="region of interest" description="Disordered" evidence="3">
    <location>
        <begin position="704"/>
        <end position="757"/>
    </location>
</feature>
<gene>
    <name evidence="6" type="ORF">Tci_060737</name>
</gene>
<feature type="compositionally biased region" description="Basic and acidic residues" evidence="3">
    <location>
        <begin position="1953"/>
        <end position="1982"/>
    </location>
</feature>
<dbReference type="EMBL" id="BKCJ010009818">
    <property type="protein sequence ID" value="GEU88759.1"/>
    <property type="molecule type" value="Genomic_DNA"/>
</dbReference>
<feature type="compositionally biased region" description="Polar residues" evidence="3">
    <location>
        <begin position="738"/>
        <end position="749"/>
    </location>
</feature>
<feature type="coiled-coil region" evidence="2">
    <location>
        <begin position="1479"/>
        <end position="1506"/>
    </location>
</feature>